<evidence type="ECO:0000313" key="1">
    <source>
        <dbReference type="EMBL" id="UZE96275.1"/>
    </source>
</evidence>
<evidence type="ECO:0000313" key="2">
    <source>
        <dbReference type="Proteomes" id="UP001163739"/>
    </source>
</evidence>
<dbReference type="EMBL" id="CP100390">
    <property type="protein sequence ID" value="UZE96275.1"/>
    <property type="molecule type" value="Genomic_DNA"/>
</dbReference>
<name>A0ABY6N2D7_9ALTE</name>
<proteinExistence type="predicted"/>
<protein>
    <submittedName>
        <fullName evidence="1">Uncharacterized protein</fullName>
    </submittedName>
</protein>
<dbReference type="Proteomes" id="UP001163739">
    <property type="component" value="Chromosome"/>
</dbReference>
<keyword evidence="2" id="KW-1185">Reference proteome</keyword>
<organism evidence="1 2">
    <name type="scientific">Alkalimarinus alittae</name>
    <dbReference type="NCBI Taxonomy" id="2961619"/>
    <lineage>
        <taxon>Bacteria</taxon>
        <taxon>Pseudomonadati</taxon>
        <taxon>Pseudomonadota</taxon>
        <taxon>Gammaproteobacteria</taxon>
        <taxon>Alteromonadales</taxon>
        <taxon>Alteromonadaceae</taxon>
        <taxon>Alkalimarinus</taxon>
    </lineage>
</organism>
<dbReference type="RefSeq" id="WP_265047759.1">
    <property type="nucleotide sequence ID" value="NZ_CP100390.1"/>
</dbReference>
<sequence>MKNEWFFSHCICSLLRVFLHDYWHTEASVMRPTQILLLILVTLLFAGSATSLSFDAPTYLEVSCHNVDALDGHDDENDTHAAVNSYDYINGSQNERLIGKSFASPAQWKRTRVTLSPLTPQAPPA</sequence>
<accession>A0ABY6N2D7</accession>
<reference evidence="1" key="1">
    <citation type="submission" date="2022-06" db="EMBL/GenBank/DDBJ databases">
        <title>Alkalimarinus sp. nov., isolated from gut of a Alitta virens.</title>
        <authorList>
            <person name="Yang A.I."/>
            <person name="Shin N.-R."/>
        </authorList>
    </citation>
    <scope>NUCLEOTIDE SEQUENCE</scope>
    <source>
        <strain evidence="1">A2M4</strain>
    </source>
</reference>
<gene>
    <name evidence="1" type="ORF">NKI27_00580</name>
</gene>